<dbReference type="Gene3D" id="3.40.47.10">
    <property type="match status" value="2"/>
</dbReference>
<sequence length="347" mass="36596">MRSLSQDAPPESAAPAVVLGLGSYSPGTPVGNAEIESALAIPAQTVMDFFGVRTRYLGVDPRTGKLRDPSYCNTEFAARASERALDRARCAANDVDLIVTATSTPDSELPPPPHALQKRLGIRRADLVDVRGGCASSLQALKIARDRVASGAADCALVCGSEFISNKFYTPLVGRKSPRTEDVLNALGFADGAGAMVVGRASGRGGSIARFPAIGPINVSSRYADRRPGFTLCNGVCSHDHRAIRRIMPEVIDAARTDLLDMAGGVDRMDLVVLPQANPSLMGLHATHVFDAKRFYIGDETGNAPAAAIFRALDIAVERGAVRLPGACIGFLAVESATWMYATATIS</sequence>
<dbReference type="InterPro" id="IPR013751">
    <property type="entry name" value="ACP_syn_III_N"/>
</dbReference>
<dbReference type="SUPFAM" id="SSF53901">
    <property type="entry name" value="Thiolase-like"/>
    <property type="match status" value="2"/>
</dbReference>
<proteinExistence type="predicted"/>
<organism evidence="2">
    <name type="scientific">uncultured bacterium DX-7F-24</name>
    <dbReference type="NCBI Taxonomy" id="1292054"/>
    <lineage>
        <taxon>Bacteria</taxon>
        <taxon>environmental samples</taxon>
    </lineage>
</organism>
<dbReference type="PANTHER" id="PTHR34069">
    <property type="entry name" value="3-OXOACYL-[ACYL-CARRIER-PROTEIN] SYNTHASE 3"/>
    <property type="match status" value="1"/>
</dbReference>
<dbReference type="Pfam" id="PF08545">
    <property type="entry name" value="ACP_syn_III"/>
    <property type="match status" value="1"/>
</dbReference>
<accession>M1LGY6</accession>
<evidence type="ECO:0000313" key="2">
    <source>
        <dbReference type="EMBL" id="AGF34127.1"/>
    </source>
</evidence>
<reference evidence="2" key="1">
    <citation type="journal article" date="2013" name="Appl. Environ. Microbiol.">
        <title>RubisCO Gene Clusters Found in a Metagenome Microarray from Acid Mine Drainage.</title>
        <authorList>
            <person name="Guo X."/>
            <person name="Yin H."/>
            <person name="Cong J."/>
            <person name="Dai Z."/>
            <person name="Liang Y."/>
            <person name="Liu X."/>
        </authorList>
    </citation>
    <scope>NUCLEOTIDE SEQUENCE</scope>
</reference>
<dbReference type="EMBL" id="JX308285">
    <property type="protein sequence ID" value="AGF34127.1"/>
    <property type="molecule type" value="Genomic_DNA"/>
</dbReference>
<name>M1LGY6_9BACT</name>
<dbReference type="GO" id="GO:0004315">
    <property type="term" value="F:3-oxoacyl-[acyl-carrier-protein] synthase activity"/>
    <property type="evidence" value="ECO:0007669"/>
    <property type="project" value="InterPro"/>
</dbReference>
<dbReference type="InterPro" id="IPR016039">
    <property type="entry name" value="Thiolase-like"/>
</dbReference>
<feature type="domain" description="Beta-ketoacyl-[acyl-carrier-protein] synthase III N-terminal" evidence="1">
    <location>
        <begin position="129"/>
        <end position="208"/>
    </location>
</feature>
<evidence type="ECO:0000259" key="1">
    <source>
        <dbReference type="Pfam" id="PF08545"/>
    </source>
</evidence>
<dbReference type="PANTHER" id="PTHR34069:SF2">
    <property type="entry name" value="BETA-KETOACYL-[ACYL-CARRIER-PROTEIN] SYNTHASE III"/>
    <property type="match status" value="1"/>
</dbReference>
<protein>
    <submittedName>
        <fullName evidence="2">FabH 3-oxoacyl-[acyl-carrier-protein] synthase III</fullName>
    </submittedName>
</protein>
<dbReference type="GO" id="GO:0006633">
    <property type="term" value="P:fatty acid biosynthetic process"/>
    <property type="evidence" value="ECO:0007669"/>
    <property type="project" value="InterPro"/>
</dbReference>
<dbReference type="GO" id="GO:0044550">
    <property type="term" value="P:secondary metabolite biosynthetic process"/>
    <property type="evidence" value="ECO:0007669"/>
    <property type="project" value="TreeGrafter"/>
</dbReference>
<dbReference type="AlphaFoldDB" id="M1LGY6"/>